<feature type="compositionally biased region" description="Acidic residues" evidence="1">
    <location>
        <begin position="176"/>
        <end position="196"/>
    </location>
</feature>
<feature type="compositionally biased region" description="Basic and acidic residues" evidence="1">
    <location>
        <begin position="266"/>
        <end position="275"/>
    </location>
</feature>
<feature type="compositionally biased region" description="Acidic residues" evidence="1">
    <location>
        <begin position="209"/>
        <end position="225"/>
    </location>
</feature>
<sequence>MEVNYNITNNMDGIKNAITRKVMARTVSKVTGNSEAINEVVGNILDVTYEGIKAAVDYSRDPIVSATLESYVDTIDNLMAEYVAKRRNSFIIATEAAKDEEEKKDDDEIENLDAAFDDEVADDVMKNEGGDELSDVVSDIIESAIQGTREQMKQAVKLALKLEKDNQEEKYNTDKEDADEFDEMTPDDPEAEEAAEQAENGEGNPFDENKEEGENPEEADGEESDNPFNEGSEGGEQSEGGNPFDEPADEQPAEGEKQAAPSEGEAQPKESDGEKNGNPFESILDEVKKEEEVSMESMITNKLGLNPGELSNFINSISNKMLSKDMKTVFDTYGPESAEMNAARELYKTRSAEMAQGILNSIIVFESIGVPFNNNNIKYPDLFI</sequence>
<feature type="region of interest" description="Disordered" evidence="1">
    <location>
        <begin position="166"/>
        <end position="280"/>
    </location>
</feature>
<protein>
    <submittedName>
        <fullName evidence="2">Uncharacterized protein</fullName>
    </submittedName>
</protein>
<dbReference type="EMBL" id="BK016265">
    <property type="protein sequence ID" value="DAG06065.1"/>
    <property type="molecule type" value="Genomic_DNA"/>
</dbReference>
<reference evidence="2" key="1">
    <citation type="journal article" date="2021" name="Proc. Natl. Acad. Sci. U.S.A.">
        <title>A Catalog of Tens of Thousands of Viruses from Human Metagenomes Reveals Hidden Associations with Chronic Diseases.</title>
        <authorList>
            <person name="Tisza M.J."/>
            <person name="Buck C.B."/>
        </authorList>
    </citation>
    <scope>NUCLEOTIDE SEQUENCE</scope>
    <source>
        <strain evidence="2">CtkfK18</strain>
    </source>
</reference>
<organism evidence="2">
    <name type="scientific">Myoviridae sp. ctkfK18</name>
    <dbReference type="NCBI Taxonomy" id="2825165"/>
    <lineage>
        <taxon>Viruses</taxon>
        <taxon>Duplodnaviria</taxon>
        <taxon>Heunggongvirae</taxon>
        <taxon>Uroviricota</taxon>
        <taxon>Caudoviricetes</taxon>
    </lineage>
</organism>
<feature type="compositionally biased region" description="Basic and acidic residues" evidence="1">
    <location>
        <begin position="166"/>
        <end position="175"/>
    </location>
</feature>
<evidence type="ECO:0000256" key="1">
    <source>
        <dbReference type="SAM" id="MobiDB-lite"/>
    </source>
</evidence>
<evidence type="ECO:0000313" key="2">
    <source>
        <dbReference type="EMBL" id="DAG06065.1"/>
    </source>
</evidence>
<proteinExistence type="predicted"/>
<name>A0A8S5VH04_9CAUD</name>
<accession>A0A8S5VH04</accession>